<proteinExistence type="inferred from homology"/>
<dbReference type="SMART" id="SM00829">
    <property type="entry name" value="PKS_ER"/>
    <property type="match status" value="1"/>
</dbReference>
<evidence type="ECO:0000313" key="6">
    <source>
        <dbReference type="Proteomes" id="UP001595075"/>
    </source>
</evidence>
<dbReference type="Proteomes" id="UP001595075">
    <property type="component" value="Unassembled WGS sequence"/>
</dbReference>
<keyword evidence="2" id="KW-0560">Oxidoreductase</keyword>
<reference evidence="5 6" key="1">
    <citation type="journal article" date="2024" name="Commun. Biol.">
        <title>Comparative genomic analysis of thermophilic fungi reveals convergent evolutionary adaptations and gene losses.</title>
        <authorList>
            <person name="Steindorff A.S."/>
            <person name="Aguilar-Pontes M.V."/>
            <person name="Robinson A.J."/>
            <person name="Andreopoulos B."/>
            <person name="LaButti K."/>
            <person name="Kuo A."/>
            <person name="Mondo S."/>
            <person name="Riley R."/>
            <person name="Otillar R."/>
            <person name="Haridas S."/>
            <person name="Lipzen A."/>
            <person name="Grimwood J."/>
            <person name="Schmutz J."/>
            <person name="Clum A."/>
            <person name="Reid I.D."/>
            <person name="Moisan M.C."/>
            <person name="Butler G."/>
            <person name="Nguyen T.T.M."/>
            <person name="Dewar K."/>
            <person name="Conant G."/>
            <person name="Drula E."/>
            <person name="Henrissat B."/>
            <person name="Hansel C."/>
            <person name="Singer S."/>
            <person name="Hutchinson M.I."/>
            <person name="de Vries R.P."/>
            <person name="Natvig D.O."/>
            <person name="Powell A.J."/>
            <person name="Tsang A."/>
            <person name="Grigoriev I.V."/>
        </authorList>
    </citation>
    <scope>NUCLEOTIDE SEQUENCE [LARGE SCALE GENOMIC DNA]</scope>
    <source>
        <strain evidence="5 6">CBS 494.80</strain>
    </source>
</reference>
<keyword evidence="6" id="KW-1185">Reference proteome</keyword>
<dbReference type="Pfam" id="PF08240">
    <property type="entry name" value="ADH_N"/>
    <property type="match status" value="1"/>
</dbReference>
<dbReference type="EMBL" id="JAZHXI010000006">
    <property type="protein sequence ID" value="KAL2070419.1"/>
    <property type="molecule type" value="Genomic_DNA"/>
</dbReference>
<dbReference type="InterPro" id="IPR011032">
    <property type="entry name" value="GroES-like_sf"/>
</dbReference>
<comment type="caution">
    <text evidence="5">The sequence shown here is derived from an EMBL/GenBank/DDBJ whole genome shotgun (WGS) entry which is preliminary data.</text>
</comment>
<accession>A0ABR4CKH1</accession>
<dbReference type="InterPro" id="IPR020843">
    <property type="entry name" value="ER"/>
</dbReference>
<dbReference type="CDD" id="cd08249">
    <property type="entry name" value="enoyl_reductase_like"/>
    <property type="match status" value="1"/>
</dbReference>
<organism evidence="5 6">
    <name type="scientific">Oculimacula yallundae</name>
    <dbReference type="NCBI Taxonomy" id="86028"/>
    <lineage>
        <taxon>Eukaryota</taxon>
        <taxon>Fungi</taxon>
        <taxon>Dikarya</taxon>
        <taxon>Ascomycota</taxon>
        <taxon>Pezizomycotina</taxon>
        <taxon>Leotiomycetes</taxon>
        <taxon>Helotiales</taxon>
        <taxon>Ploettnerulaceae</taxon>
        <taxon>Oculimacula</taxon>
    </lineage>
</organism>
<evidence type="ECO:0000256" key="1">
    <source>
        <dbReference type="ARBA" id="ARBA00008072"/>
    </source>
</evidence>
<dbReference type="Gene3D" id="3.40.50.720">
    <property type="entry name" value="NAD(P)-binding Rossmann-like Domain"/>
    <property type="match status" value="1"/>
</dbReference>
<dbReference type="InterPro" id="IPR013154">
    <property type="entry name" value="ADH-like_N"/>
</dbReference>
<sequence>MAALALTNPPKNPPVNTAAWLPSAGSLLSVGPAPSPTPSSSQIVIHTSAVAINPVDHMIVTQHPLLYSWLTYPTILGYDVSGTVVSIGSTVSRFKIGDRVVGLAYGAEKLRNKAAESAFQEYVLLNTHMVSRIPDEMTFEDAVVMPLALSTAAVGLFQDDQLALRKPSLSSAPKAQDPESSSTQEKTKETVIIWGGSTSVGCNAIQLAVLAGYTVLTTCSPSNFEYVRRLGAAQAFDYRSSTVVSDMVLALEARTCVGALITGKGGAEACLSIFSSLPKTLHGSQHKKFLSMAAYPSLSPQPNTLVIPRSILYFITWSTKFFIRANLSGVKYKFIWGGTLVDNGLGKWLFEQFLGPALEEEAIVTSPKSEVVGIGLDKIQRAFESLRGGVSAKKLVVKL</sequence>
<dbReference type="SUPFAM" id="SSF50129">
    <property type="entry name" value="GroES-like"/>
    <property type="match status" value="1"/>
</dbReference>
<gene>
    <name evidence="5" type="ORF">VTL71DRAFT_13445</name>
</gene>
<dbReference type="PANTHER" id="PTHR45348:SF2">
    <property type="entry name" value="ZINC-TYPE ALCOHOL DEHYDROGENASE-LIKE PROTEIN C2E1P3.01"/>
    <property type="match status" value="1"/>
</dbReference>
<evidence type="ECO:0000256" key="3">
    <source>
        <dbReference type="SAM" id="MobiDB-lite"/>
    </source>
</evidence>
<evidence type="ECO:0000256" key="2">
    <source>
        <dbReference type="ARBA" id="ARBA00023002"/>
    </source>
</evidence>
<dbReference type="InterPro" id="IPR036291">
    <property type="entry name" value="NAD(P)-bd_dom_sf"/>
</dbReference>
<feature type="region of interest" description="Disordered" evidence="3">
    <location>
        <begin position="168"/>
        <end position="188"/>
    </location>
</feature>
<feature type="compositionally biased region" description="Polar residues" evidence="3">
    <location>
        <begin position="168"/>
        <end position="184"/>
    </location>
</feature>
<evidence type="ECO:0000313" key="5">
    <source>
        <dbReference type="EMBL" id="KAL2070419.1"/>
    </source>
</evidence>
<name>A0ABR4CKH1_9HELO</name>
<dbReference type="PANTHER" id="PTHR45348">
    <property type="entry name" value="HYPOTHETICAL OXIDOREDUCTASE (EUROFUNG)"/>
    <property type="match status" value="1"/>
</dbReference>
<feature type="domain" description="Enoyl reductase (ER)" evidence="4">
    <location>
        <begin position="25"/>
        <end position="397"/>
    </location>
</feature>
<comment type="similarity">
    <text evidence="1">Belongs to the zinc-containing alcohol dehydrogenase family.</text>
</comment>
<protein>
    <recommendedName>
        <fullName evidence="4">Enoyl reductase (ER) domain-containing protein</fullName>
    </recommendedName>
</protein>
<dbReference type="Gene3D" id="3.90.180.10">
    <property type="entry name" value="Medium-chain alcohol dehydrogenases, catalytic domain"/>
    <property type="match status" value="1"/>
</dbReference>
<dbReference type="SUPFAM" id="SSF51735">
    <property type="entry name" value="NAD(P)-binding Rossmann-fold domains"/>
    <property type="match status" value="1"/>
</dbReference>
<dbReference type="InterPro" id="IPR047122">
    <property type="entry name" value="Trans-enoyl_RdTase-like"/>
</dbReference>
<evidence type="ECO:0000259" key="4">
    <source>
        <dbReference type="SMART" id="SM00829"/>
    </source>
</evidence>